<dbReference type="AlphaFoldDB" id="A0A4Y9QS06"/>
<accession>A0A4Y9QS06</accession>
<gene>
    <name evidence="2" type="ORF">E4M00_14615</name>
</gene>
<keyword evidence="1" id="KW-0812">Transmembrane</keyword>
<dbReference type="RefSeq" id="WP_135121230.1">
    <property type="nucleotide sequence ID" value="NZ_SPQZ01000006.1"/>
</dbReference>
<evidence type="ECO:0000313" key="3">
    <source>
        <dbReference type="Proteomes" id="UP000298127"/>
    </source>
</evidence>
<dbReference type="EMBL" id="SPQZ01000006">
    <property type="protein sequence ID" value="TFV95284.1"/>
    <property type="molecule type" value="Genomic_DNA"/>
</dbReference>
<name>A0A4Y9QS06_9MICO</name>
<dbReference type="Proteomes" id="UP000298127">
    <property type="component" value="Unassembled WGS sequence"/>
</dbReference>
<comment type="caution">
    <text evidence="2">The sequence shown here is derived from an EMBL/GenBank/DDBJ whole genome shotgun (WGS) entry which is preliminary data.</text>
</comment>
<keyword evidence="1" id="KW-1133">Transmembrane helix</keyword>
<sequence>MAYRFQRMLELTWLRSTLLEKVMIVWGVIGTALMFVIAVAVWVTGSQWVMNVAAVLIALYAPAGFYWIYKDGLARLKRADRRQRTATEVKSE</sequence>
<feature type="transmembrane region" description="Helical" evidence="1">
    <location>
        <begin position="21"/>
        <end position="42"/>
    </location>
</feature>
<protein>
    <submittedName>
        <fullName evidence="2">Uncharacterized protein</fullName>
    </submittedName>
</protein>
<evidence type="ECO:0000256" key="1">
    <source>
        <dbReference type="SAM" id="Phobius"/>
    </source>
</evidence>
<organism evidence="2 3">
    <name type="scientific">Orlajensenia leifsoniae</name>
    <dbReference type="NCBI Taxonomy" id="2561933"/>
    <lineage>
        <taxon>Bacteria</taxon>
        <taxon>Bacillati</taxon>
        <taxon>Actinomycetota</taxon>
        <taxon>Actinomycetes</taxon>
        <taxon>Micrococcales</taxon>
        <taxon>Microbacteriaceae</taxon>
        <taxon>Orlajensenia</taxon>
    </lineage>
</organism>
<evidence type="ECO:0000313" key="2">
    <source>
        <dbReference type="EMBL" id="TFV95284.1"/>
    </source>
</evidence>
<proteinExistence type="predicted"/>
<reference evidence="2 3" key="1">
    <citation type="journal article" date="2018" name="J. Microbiol.">
        <title>Leifsonia flava sp. nov., a novel actinobacterium isolated from the rhizosphere of Aquilegia viridiflora.</title>
        <authorList>
            <person name="Cai Y."/>
            <person name="Tao W.Z."/>
            <person name="Ma Y.J."/>
            <person name="Cheng J."/>
            <person name="Zhang M.Y."/>
            <person name="Zhang Y.X."/>
        </authorList>
    </citation>
    <scope>NUCLEOTIDE SEQUENCE [LARGE SCALE GENOMIC DNA]</scope>
    <source>
        <strain evidence="2 3">SYP-B2174</strain>
    </source>
</reference>
<keyword evidence="3" id="KW-1185">Reference proteome</keyword>
<feature type="transmembrane region" description="Helical" evidence="1">
    <location>
        <begin position="48"/>
        <end position="69"/>
    </location>
</feature>
<keyword evidence="1" id="KW-0472">Membrane</keyword>